<evidence type="ECO:0000313" key="8">
    <source>
        <dbReference type="Proteomes" id="UP001465755"/>
    </source>
</evidence>
<name>A0AAW1P4P1_9CHLO</name>
<dbReference type="GO" id="GO:0005737">
    <property type="term" value="C:cytoplasm"/>
    <property type="evidence" value="ECO:0007669"/>
    <property type="project" value="TreeGrafter"/>
</dbReference>
<sequence>MDGPVGHVWYSLLDKWVMPHRPKSNKAVVLKMLADQVLWAPIFSCVFFVFVYLLQGRPEAIVPTIQRKLVPMLLCNYALWPLAHLINFKFVPQQQRILYINCVQIIWSAYLSNLQKG</sequence>
<evidence type="ECO:0000256" key="5">
    <source>
        <dbReference type="ARBA" id="ARBA00023136"/>
    </source>
</evidence>
<evidence type="ECO:0000256" key="4">
    <source>
        <dbReference type="ARBA" id="ARBA00022989"/>
    </source>
</evidence>
<evidence type="ECO:0000313" key="7">
    <source>
        <dbReference type="EMBL" id="KAK9803863.1"/>
    </source>
</evidence>
<comment type="subcellular location">
    <subcellularLocation>
        <location evidence="1">Membrane</location>
        <topology evidence="1">Multi-pass membrane protein</topology>
    </subcellularLocation>
</comment>
<dbReference type="Pfam" id="PF04117">
    <property type="entry name" value="Mpv17_PMP22"/>
    <property type="match status" value="1"/>
</dbReference>
<dbReference type="GO" id="GO:0016020">
    <property type="term" value="C:membrane"/>
    <property type="evidence" value="ECO:0007669"/>
    <property type="project" value="UniProtKB-SubCell"/>
</dbReference>
<protein>
    <submittedName>
        <fullName evidence="7">Uncharacterized protein</fullName>
    </submittedName>
</protein>
<dbReference type="PANTHER" id="PTHR11266:SF17">
    <property type="entry name" value="PROTEIN MPV17"/>
    <property type="match status" value="1"/>
</dbReference>
<accession>A0AAW1P4P1</accession>
<evidence type="ECO:0000256" key="6">
    <source>
        <dbReference type="RuleBase" id="RU363053"/>
    </source>
</evidence>
<evidence type="ECO:0000256" key="3">
    <source>
        <dbReference type="ARBA" id="ARBA00022692"/>
    </source>
</evidence>
<dbReference type="AlphaFoldDB" id="A0AAW1P4P1"/>
<keyword evidence="3 6" id="KW-0812">Transmembrane</keyword>
<comment type="caution">
    <text evidence="6">Lacks conserved residue(s) required for the propagation of feature annotation.</text>
</comment>
<reference evidence="7 8" key="1">
    <citation type="journal article" date="2024" name="Nat. Commun.">
        <title>Phylogenomics reveals the evolutionary origins of lichenization in chlorophyte algae.</title>
        <authorList>
            <person name="Puginier C."/>
            <person name="Libourel C."/>
            <person name="Otte J."/>
            <person name="Skaloud P."/>
            <person name="Haon M."/>
            <person name="Grisel S."/>
            <person name="Petersen M."/>
            <person name="Berrin J.G."/>
            <person name="Delaux P.M."/>
            <person name="Dal Grande F."/>
            <person name="Keller J."/>
        </authorList>
    </citation>
    <scope>NUCLEOTIDE SEQUENCE [LARGE SCALE GENOMIC DNA]</scope>
    <source>
        <strain evidence="7 8">SAG 2036</strain>
    </source>
</reference>
<feature type="transmembrane region" description="Helical" evidence="6">
    <location>
        <begin position="37"/>
        <end position="54"/>
    </location>
</feature>
<evidence type="ECO:0000256" key="2">
    <source>
        <dbReference type="ARBA" id="ARBA00006824"/>
    </source>
</evidence>
<organism evidence="7 8">
    <name type="scientific">Symbiochloris irregularis</name>
    <dbReference type="NCBI Taxonomy" id="706552"/>
    <lineage>
        <taxon>Eukaryota</taxon>
        <taxon>Viridiplantae</taxon>
        <taxon>Chlorophyta</taxon>
        <taxon>core chlorophytes</taxon>
        <taxon>Trebouxiophyceae</taxon>
        <taxon>Trebouxiales</taxon>
        <taxon>Trebouxiaceae</taxon>
        <taxon>Symbiochloris</taxon>
    </lineage>
</organism>
<comment type="similarity">
    <text evidence="2 6">Belongs to the peroxisomal membrane protein PXMP2/4 family.</text>
</comment>
<dbReference type="Proteomes" id="UP001465755">
    <property type="component" value="Unassembled WGS sequence"/>
</dbReference>
<dbReference type="EMBL" id="JALJOQ010000055">
    <property type="protein sequence ID" value="KAK9803863.1"/>
    <property type="molecule type" value="Genomic_DNA"/>
</dbReference>
<keyword evidence="8" id="KW-1185">Reference proteome</keyword>
<proteinExistence type="inferred from homology"/>
<comment type="caution">
    <text evidence="7">The sequence shown here is derived from an EMBL/GenBank/DDBJ whole genome shotgun (WGS) entry which is preliminary data.</text>
</comment>
<keyword evidence="5 6" id="KW-0472">Membrane</keyword>
<dbReference type="InterPro" id="IPR007248">
    <property type="entry name" value="Mpv17_PMP22"/>
</dbReference>
<keyword evidence="4 6" id="KW-1133">Transmembrane helix</keyword>
<dbReference type="PANTHER" id="PTHR11266">
    <property type="entry name" value="PEROXISOMAL MEMBRANE PROTEIN 2, PXMP2 MPV17"/>
    <property type="match status" value="1"/>
</dbReference>
<evidence type="ECO:0000256" key="1">
    <source>
        <dbReference type="ARBA" id="ARBA00004141"/>
    </source>
</evidence>
<gene>
    <name evidence="7" type="ORF">WJX73_010251</name>
</gene>